<dbReference type="InterPro" id="IPR037066">
    <property type="entry name" value="Plug_dom_sf"/>
</dbReference>
<gene>
    <name evidence="15" type="ORF">SAMN05444168_5483</name>
</gene>
<evidence type="ECO:0000256" key="11">
    <source>
        <dbReference type="RuleBase" id="RU003357"/>
    </source>
</evidence>
<comment type="similarity">
    <text evidence="2 10 11">Belongs to the TonB-dependent receptor family.</text>
</comment>
<dbReference type="Pfam" id="PF00593">
    <property type="entry name" value="TonB_dep_Rec_b-barrel"/>
    <property type="match status" value="1"/>
</dbReference>
<evidence type="ECO:0000256" key="4">
    <source>
        <dbReference type="ARBA" id="ARBA00022452"/>
    </source>
</evidence>
<organism evidence="15 16">
    <name type="scientific">Paraburkholderia phenazinium</name>
    <dbReference type="NCBI Taxonomy" id="60549"/>
    <lineage>
        <taxon>Bacteria</taxon>
        <taxon>Pseudomonadati</taxon>
        <taxon>Pseudomonadota</taxon>
        <taxon>Betaproteobacteria</taxon>
        <taxon>Burkholderiales</taxon>
        <taxon>Burkholderiaceae</taxon>
        <taxon>Paraburkholderia</taxon>
    </lineage>
</organism>
<evidence type="ECO:0000256" key="3">
    <source>
        <dbReference type="ARBA" id="ARBA00022448"/>
    </source>
</evidence>
<dbReference type="InterPro" id="IPR039426">
    <property type="entry name" value="TonB-dep_rcpt-like"/>
</dbReference>
<accession>A0A1N6JYT8</accession>
<keyword evidence="5 10" id="KW-0812">Transmembrane</keyword>
<name>A0A1N6JYT8_9BURK</name>
<dbReference type="GO" id="GO:0038023">
    <property type="term" value="F:signaling receptor activity"/>
    <property type="evidence" value="ECO:0007669"/>
    <property type="project" value="InterPro"/>
</dbReference>
<evidence type="ECO:0000256" key="5">
    <source>
        <dbReference type="ARBA" id="ARBA00022692"/>
    </source>
</evidence>
<evidence type="ECO:0000313" key="15">
    <source>
        <dbReference type="EMBL" id="SIO49500.1"/>
    </source>
</evidence>
<feature type="signal peptide" evidence="12">
    <location>
        <begin position="1"/>
        <end position="36"/>
    </location>
</feature>
<dbReference type="PANTHER" id="PTHR32552:SF74">
    <property type="entry name" value="HYDROXAMATE SIDEROPHORE RECEPTOR FHUE"/>
    <property type="match status" value="1"/>
</dbReference>
<dbReference type="RefSeq" id="WP_254368974.1">
    <property type="nucleotide sequence ID" value="NZ_FSRM01000002.1"/>
</dbReference>
<dbReference type="InterPro" id="IPR010105">
    <property type="entry name" value="TonB_sidphr_rcpt"/>
</dbReference>
<proteinExistence type="inferred from homology"/>
<keyword evidence="4 10" id="KW-1134">Transmembrane beta strand</keyword>
<dbReference type="Gene3D" id="2.170.130.10">
    <property type="entry name" value="TonB-dependent receptor, plug domain"/>
    <property type="match status" value="1"/>
</dbReference>
<feature type="domain" description="TonB-dependent receptor plug" evidence="14">
    <location>
        <begin position="84"/>
        <end position="178"/>
    </location>
</feature>
<dbReference type="EMBL" id="FSRM01000002">
    <property type="protein sequence ID" value="SIO49500.1"/>
    <property type="molecule type" value="Genomic_DNA"/>
</dbReference>
<dbReference type="GO" id="GO:0015891">
    <property type="term" value="P:siderophore transport"/>
    <property type="evidence" value="ECO:0007669"/>
    <property type="project" value="InterPro"/>
</dbReference>
<evidence type="ECO:0000256" key="8">
    <source>
        <dbReference type="ARBA" id="ARBA00023170"/>
    </source>
</evidence>
<keyword evidence="3 10" id="KW-0813">Transport</keyword>
<sequence length="722" mass="78937">MDHSRSKRRAKARLFQSRLTPVAISLIAMWAGHARAQSTPASTTGDSSVLPAVTVTSDSDATTEDSGSYRARNATVAGGVAQPLQEIPASVSVVTRQRMDDQNMTQIQDALLYVTGVEALNYGDGTAYYRSRGNYLGVEFDGVSVVSGLQYQTQFDLAMYDRIEVFRGPEGVMTGAADPTDAGGTVNLVRKRPQNTFHLETETQIDSFGAVRQMVDVTGPLNKDGSLRGRAVIVGSDGLQSVDGVREKKFMVYGALDYDFNPRTTLSLSAAYEVNPVSGFDYGIGETASGTRLPSSYSQNFSPSWNYSYTSLAETNLNLTHRFENDWQSSTTVFYRHELQSTNYAYSGPGVTDDGLSAYGDQRQRITYDWFGADTHVSGPINLFGQTHTLTVGANYSLQNETTKSGFVSLTGPFADGDYNVFDADSVPSVNVPFTYGSNIRTEEYGVYAQARIHLAKPLTLVLGARETFFNEESQTILPSVSDWSTEARMNGKFLPSAALVYDIVPWLSAYVSYSKIFEPQTATTYTGAALPPATGDQYETGLKGTFLNGRLGATAALFRINTNNVAITDPDNPTGSIAGGAARDQGFEFEVTGEPLPNWNVYAGYTLLNESFTNQTANYSDGTDPKHLFKLWTSYRLSQGLLKGVTVGGGMLAQSEITRGVEQGGYAIFNAQVGYRINKHVDTSLTLNNMFNREYYVRPPGTYFSQFGDRRNLMLTVRTDF</sequence>
<keyword evidence="6 11" id="KW-0798">TonB box</keyword>
<dbReference type="InterPro" id="IPR000531">
    <property type="entry name" value="Beta-barrel_TonB"/>
</dbReference>
<evidence type="ECO:0000256" key="10">
    <source>
        <dbReference type="PROSITE-ProRule" id="PRU01360"/>
    </source>
</evidence>
<dbReference type="NCBIfam" id="TIGR01783">
    <property type="entry name" value="TonB-siderophor"/>
    <property type="match status" value="1"/>
</dbReference>
<dbReference type="CDD" id="cd01347">
    <property type="entry name" value="ligand_gated_channel"/>
    <property type="match status" value="1"/>
</dbReference>
<dbReference type="Gene3D" id="2.40.170.20">
    <property type="entry name" value="TonB-dependent receptor, beta-barrel domain"/>
    <property type="match status" value="1"/>
</dbReference>
<dbReference type="AlphaFoldDB" id="A0A1N6JYT8"/>
<dbReference type="Proteomes" id="UP000184693">
    <property type="component" value="Unassembled WGS sequence"/>
</dbReference>
<evidence type="ECO:0000256" key="9">
    <source>
        <dbReference type="ARBA" id="ARBA00023237"/>
    </source>
</evidence>
<feature type="domain" description="TonB-dependent receptor-like beta-barrel" evidence="13">
    <location>
        <begin position="294"/>
        <end position="690"/>
    </location>
</feature>
<dbReference type="InterPro" id="IPR012910">
    <property type="entry name" value="Plug_dom"/>
</dbReference>
<dbReference type="PANTHER" id="PTHR32552">
    <property type="entry name" value="FERRICHROME IRON RECEPTOR-RELATED"/>
    <property type="match status" value="1"/>
</dbReference>
<dbReference type="SUPFAM" id="SSF56935">
    <property type="entry name" value="Porins"/>
    <property type="match status" value="1"/>
</dbReference>
<dbReference type="GO" id="GO:0009279">
    <property type="term" value="C:cell outer membrane"/>
    <property type="evidence" value="ECO:0007669"/>
    <property type="project" value="UniProtKB-SubCell"/>
</dbReference>
<evidence type="ECO:0000256" key="12">
    <source>
        <dbReference type="SAM" id="SignalP"/>
    </source>
</evidence>
<dbReference type="InterPro" id="IPR036942">
    <property type="entry name" value="Beta-barrel_TonB_sf"/>
</dbReference>
<dbReference type="PROSITE" id="PS52016">
    <property type="entry name" value="TONB_DEPENDENT_REC_3"/>
    <property type="match status" value="1"/>
</dbReference>
<evidence type="ECO:0000256" key="7">
    <source>
        <dbReference type="ARBA" id="ARBA00023136"/>
    </source>
</evidence>
<protein>
    <submittedName>
        <fullName evidence="15">Outer-membrane receptor for ferric coprogen and ferric-rhodotorulic acid</fullName>
    </submittedName>
</protein>
<keyword evidence="9 10" id="KW-0998">Cell outer membrane</keyword>
<comment type="subcellular location">
    <subcellularLocation>
        <location evidence="1 10">Cell outer membrane</location>
        <topology evidence="1 10">Multi-pass membrane protein</topology>
    </subcellularLocation>
</comment>
<keyword evidence="8 15" id="KW-0675">Receptor</keyword>
<evidence type="ECO:0000259" key="14">
    <source>
        <dbReference type="Pfam" id="PF07715"/>
    </source>
</evidence>
<reference evidence="15 16" key="1">
    <citation type="submission" date="2016-11" db="EMBL/GenBank/DDBJ databases">
        <authorList>
            <person name="Jaros S."/>
            <person name="Januszkiewicz K."/>
            <person name="Wedrychowicz H."/>
        </authorList>
    </citation>
    <scope>NUCLEOTIDE SEQUENCE [LARGE SCALE GENOMIC DNA]</scope>
    <source>
        <strain evidence="15 16">GAS86</strain>
    </source>
</reference>
<evidence type="ECO:0000259" key="13">
    <source>
        <dbReference type="Pfam" id="PF00593"/>
    </source>
</evidence>
<dbReference type="Pfam" id="PF07715">
    <property type="entry name" value="Plug"/>
    <property type="match status" value="1"/>
</dbReference>
<evidence type="ECO:0000256" key="6">
    <source>
        <dbReference type="ARBA" id="ARBA00023077"/>
    </source>
</evidence>
<evidence type="ECO:0000256" key="2">
    <source>
        <dbReference type="ARBA" id="ARBA00009810"/>
    </source>
</evidence>
<feature type="chain" id="PRO_5013088336" evidence="12">
    <location>
        <begin position="37"/>
        <end position="722"/>
    </location>
</feature>
<evidence type="ECO:0000313" key="16">
    <source>
        <dbReference type="Proteomes" id="UP000184693"/>
    </source>
</evidence>
<dbReference type="GO" id="GO:0015344">
    <property type="term" value="F:siderophore uptake transmembrane transporter activity"/>
    <property type="evidence" value="ECO:0007669"/>
    <property type="project" value="TreeGrafter"/>
</dbReference>
<keyword evidence="12" id="KW-0732">Signal</keyword>
<evidence type="ECO:0000256" key="1">
    <source>
        <dbReference type="ARBA" id="ARBA00004571"/>
    </source>
</evidence>
<keyword evidence="7 10" id="KW-0472">Membrane</keyword>